<feature type="transmembrane region" description="Helical" evidence="1">
    <location>
        <begin position="73"/>
        <end position="97"/>
    </location>
</feature>
<protein>
    <submittedName>
        <fullName evidence="2">Uncharacterized protein</fullName>
    </submittedName>
</protein>
<dbReference type="Proteomes" id="UP000468388">
    <property type="component" value="Unassembled WGS sequence"/>
</dbReference>
<keyword evidence="1" id="KW-1133">Transmembrane helix</keyword>
<evidence type="ECO:0000256" key="1">
    <source>
        <dbReference type="SAM" id="Phobius"/>
    </source>
</evidence>
<organism evidence="2 3">
    <name type="scientific">Chitinophaga oryziterrae</name>
    <dbReference type="NCBI Taxonomy" id="1031224"/>
    <lineage>
        <taxon>Bacteria</taxon>
        <taxon>Pseudomonadati</taxon>
        <taxon>Bacteroidota</taxon>
        <taxon>Chitinophagia</taxon>
        <taxon>Chitinophagales</taxon>
        <taxon>Chitinophagaceae</taxon>
        <taxon>Chitinophaga</taxon>
    </lineage>
</organism>
<sequence>MKNLIKTIGNIIFSAITRLVLCVWLLFANPMSVTFRCLILIIFCIPLLRYFLHKTAGTRMDHPFSNSSPRGGVIRFVLFSASLVVYLFAIPHVFSVYNISLPGYLLVIGLSIVAAFAVFWRIQRRPDQSQRNENVLLTTMAFYTLPFLAGINYAFDLSRPAITKYYVTDTETQTFAYHSDPAEGESETTLYYLYLLPADSIIVPPHWMEVSGEHYKNAGFDWNCVKANINCTNCMLLDMERRASSVKAASFRQRNNIEATYHLLVLKTNAQVFRREFGYEVYKRFTEGNYLHLEDHHGLLGGRWYSYQ</sequence>
<dbReference type="AlphaFoldDB" id="A0A6N8JER0"/>
<dbReference type="RefSeq" id="WP_157302101.1">
    <property type="nucleotide sequence ID" value="NZ_BAAAZB010000015.1"/>
</dbReference>
<evidence type="ECO:0000313" key="3">
    <source>
        <dbReference type="Proteomes" id="UP000468388"/>
    </source>
</evidence>
<name>A0A6N8JER0_9BACT</name>
<comment type="caution">
    <text evidence="2">The sequence shown here is derived from an EMBL/GenBank/DDBJ whole genome shotgun (WGS) entry which is preliminary data.</text>
</comment>
<gene>
    <name evidence="2" type="ORF">GO495_22840</name>
</gene>
<dbReference type="OrthoDB" id="638986at2"/>
<proteinExistence type="predicted"/>
<evidence type="ECO:0000313" key="2">
    <source>
        <dbReference type="EMBL" id="MVT43454.1"/>
    </source>
</evidence>
<reference evidence="2 3" key="1">
    <citation type="submission" date="2019-12" db="EMBL/GenBank/DDBJ databases">
        <title>The draft genomic sequence of strain Chitinophaga oryziterrae JCM 16595.</title>
        <authorList>
            <person name="Zhang X."/>
        </authorList>
    </citation>
    <scope>NUCLEOTIDE SEQUENCE [LARGE SCALE GENOMIC DNA]</scope>
    <source>
        <strain evidence="2 3">JCM 16595</strain>
    </source>
</reference>
<keyword evidence="1" id="KW-0472">Membrane</keyword>
<feature type="transmembrane region" description="Helical" evidence="1">
    <location>
        <begin position="103"/>
        <end position="122"/>
    </location>
</feature>
<keyword evidence="1" id="KW-0812">Transmembrane</keyword>
<accession>A0A6N8JER0</accession>
<keyword evidence="3" id="KW-1185">Reference proteome</keyword>
<feature type="transmembrane region" description="Helical" evidence="1">
    <location>
        <begin position="134"/>
        <end position="155"/>
    </location>
</feature>
<feature type="transmembrane region" description="Helical" evidence="1">
    <location>
        <begin position="33"/>
        <end position="52"/>
    </location>
</feature>
<dbReference type="EMBL" id="WRXO01000007">
    <property type="protein sequence ID" value="MVT43454.1"/>
    <property type="molecule type" value="Genomic_DNA"/>
</dbReference>
<feature type="transmembrane region" description="Helical" evidence="1">
    <location>
        <begin position="7"/>
        <end position="27"/>
    </location>
</feature>